<dbReference type="InterPro" id="IPR050062">
    <property type="entry name" value="Pro-tRNA_synthetase"/>
</dbReference>
<evidence type="ECO:0000256" key="2">
    <source>
        <dbReference type="ARBA" id="ARBA00011738"/>
    </source>
</evidence>
<dbReference type="CDD" id="cd00779">
    <property type="entry name" value="ProRS_core_prok"/>
    <property type="match status" value="1"/>
</dbReference>
<protein>
    <recommendedName>
        <fullName evidence="3">proline--tRNA ligase</fullName>
        <ecNumber evidence="3">6.1.1.15</ecNumber>
    </recommendedName>
    <alternativeName>
        <fullName evidence="10">Prolyl-tRNA synthetase</fullName>
    </alternativeName>
</protein>
<dbReference type="PIRSF" id="PIRSF001535">
    <property type="entry name" value="ProRS_1"/>
    <property type="match status" value="1"/>
</dbReference>
<dbReference type="Proteomes" id="UP000601435">
    <property type="component" value="Unassembled WGS sequence"/>
</dbReference>
<evidence type="ECO:0000256" key="4">
    <source>
        <dbReference type="ARBA" id="ARBA00022490"/>
    </source>
</evidence>
<dbReference type="Gene3D" id="3.30.930.10">
    <property type="entry name" value="Bira Bifunctional Protein, Domain 2"/>
    <property type="match status" value="2"/>
</dbReference>
<comment type="subcellular location">
    <subcellularLocation>
        <location evidence="1">Cytoplasm</location>
    </subcellularLocation>
</comment>
<evidence type="ECO:0000256" key="7">
    <source>
        <dbReference type="ARBA" id="ARBA00022840"/>
    </source>
</evidence>
<evidence type="ECO:0000313" key="14">
    <source>
        <dbReference type="Proteomes" id="UP000601435"/>
    </source>
</evidence>
<keyword evidence="6" id="KW-0547">Nucleotide-binding</keyword>
<dbReference type="SUPFAM" id="SSF52954">
    <property type="entry name" value="Class II aaRS ABD-related"/>
    <property type="match status" value="1"/>
</dbReference>
<dbReference type="InterPro" id="IPR002316">
    <property type="entry name" value="Pro-tRNA-ligase_IIa"/>
</dbReference>
<evidence type="ECO:0000256" key="6">
    <source>
        <dbReference type="ARBA" id="ARBA00022741"/>
    </source>
</evidence>
<dbReference type="EC" id="6.1.1.15" evidence="3"/>
<dbReference type="SUPFAM" id="SSF55826">
    <property type="entry name" value="YbaK/ProRS associated domain"/>
    <property type="match status" value="1"/>
</dbReference>
<dbReference type="HAMAP" id="MF_01569">
    <property type="entry name" value="Pro_tRNA_synth_type1"/>
    <property type="match status" value="1"/>
</dbReference>
<evidence type="ECO:0000256" key="10">
    <source>
        <dbReference type="ARBA" id="ARBA00029731"/>
    </source>
</evidence>
<dbReference type="CDD" id="cd04334">
    <property type="entry name" value="ProRS-INS"/>
    <property type="match status" value="1"/>
</dbReference>
<dbReference type="OrthoDB" id="10267474at2759"/>
<dbReference type="PRINTS" id="PR01046">
    <property type="entry name" value="TRNASYNTHPRO"/>
</dbReference>
<dbReference type="InterPro" id="IPR004154">
    <property type="entry name" value="Anticodon-bd"/>
</dbReference>
<organism evidence="13 14">
    <name type="scientific">Symbiodinium necroappetens</name>
    <dbReference type="NCBI Taxonomy" id="1628268"/>
    <lineage>
        <taxon>Eukaryota</taxon>
        <taxon>Sar</taxon>
        <taxon>Alveolata</taxon>
        <taxon>Dinophyceae</taxon>
        <taxon>Suessiales</taxon>
        <taxon>Symbiodiniaceae</taxon>
        <taxon>Symbiodinium</taxon>
    </lineage>
</organism>
<dbReference type="InterPro" id="IPR023717">
    <property type="entry name" value="Pro-tRNA-Synthase_IIa_type1"/>
</dbReference>
<evidence type="ECO:0000259" key="12">
    <source>
        <dbReference type="PROSITE" id="PS50862"/>
    </source>
</evidence>
<dbReference type="NCBIfam" id="NF006625">
    <property type="entry name" value="PRK09194.1"/>
    <property type="match status" value="1"/>
</dbReference>
<dbReference type="InterPro" id="IPR006195">
    <property type="entry name" value="aa-tRNA-synth_II"/>
</dbReference>
<evidence type="ECO:0000256" key="11">
    <source>
        <dbReference type="ARBA" id="ARBA00047671"/>
    </source>
</evidence>
<dbReference type="Pfam" id="PF00587">
    <property type="entry name" value="tRNA-synt_2b"/>
    <property type="match status" value="1"/>
</dbReference>
<dbReference type="InterPro" id="IPR033730">
    <property type="entry name" value="ProRS_core_prok"/>
</dbReference>
<keyword evidence="9" id="KW-0030">Aminoacyl-tRNA synthetase</keyword>
<name>A0A813AMI5_9DINO</name>
<keyword evidence="14" id="KW-1185">Reference proteome</keyword>
<sequence>MKQDPADADVISHKLMLRAGIIRQLASGLYTWLPLGLRVLRKIETIIRQEMDATGAQELLMPVVQPAELWQDSGRWEKMGPEMARLQDRHERDFCLGPTHEEVITDLFRREIQSYKELPVNFYQIQTKFRDERRPRFGVMRAREFTMKDAYSFHADQESFDATYQEMYNCYSRILTRMQLDFRAVEADSGNIGGSNSHEFNVLAASGEDTIVYASNGPYAANIEKAEAAAPAARPAASQNMAVVDTPEDKTIAAICQRLNITPDTTVKTLLVRGEEGPIAIILRGDHDLNEIKAGKLPGISQPLSFCTDAEIKKATGVSAGSLGPVNAQVPYLVDREAAALADFVCGANIESQHFTGVNWERDCALEAHQIVDARNVVEGDTAPDGQGELRFLKGIEVGHIFQLGTVYSAAMDANVLDKDGHSLTPIMGCYGMGVTRLVAAVIEQNHDDNGICWPTPLAPFQLHLIALNYQKSDAVKAAADDLYDKCQALGIEVLFDERDERPGVKFADADLIGLPHRIVVGDRGLKNNCVEYKTRRDEKATECSLDTVLDNLTE</sequence>
<dbReference type="SUPFAM" id="SSF55681">
    <property type="entry name" value="Class II aaRS and biotin synthetases"/>
    <property type="match status" value="1"/>
</dbReference>
<dbReference type="InterPro" id="IPR007214">
    <property type="entry name" value="YbaK/aa-tRNA-synth-assoc-dom"/>
</dbReference>
<keyword evidence="7" id="KW-0067">ATP-binding</keyword>
<dbReference type="InterPro" id="IPR036754">
    <property type="entry name" value="YbaK/aa-tRNA-synt-asso_dom_sf"/>
</dbReference>
<dbReference type="EMBL" id="CAJNJA010060140">
    <property type="protein sequence ID" value="CAE7869717.1"/>
    <property type="molecule type" value="Genomic_DNA"/>
</dbReference>
<keyword evidence="4" id="KW-0963">Cytoplasm</keyword>
<evidence type="ECO:0000256" key="5">
    <source>
        <dbReference type="ARBA" id="ARBA00022598"/>
    </source>
</evidence>
<dbReference type="GO" id="GO:0005524">
    <property type="term" value="F:ATP binding"/>
    <property type="evidence" value="ECO:0007669"/>
    <property type="project" value="UniProtKB-KW"/>
</dbReference>
<dbReference type="Pfam" id="PF04073">
    <property type="entry name" value="tRNA_edit"/>
    <property type="match status" value="1"/>
</dbReference>
<evidence type="ECO:0000256" key="1">
    <source>
        <dbReference type="ARBA" id="ARBA00004496"/>
    </source>
</evidence>
<dbReference type="NCBIfam" id="TIGR00409">
    <property type="entry name" value="proS_fam_II"/>
    <property type="match status" value="1"/>
</dbReference>
<evidence type="ECO:0000313" key="13">
    <source>
        <dbReference type="EMBL" id="CAE7869717.1"/>
    </source>
</evidence>
<dbReference type="InterPro" id="IPR036621">
    <property type="entry name" value="Anticodon-bd_dom_sf"/>
</dbReference>
<keyword evidence="5" id="KW-0436">Ligase</keyword>
<gene>
    <name evidence="13" type="primary">proS</name>
    <name evidence="13" type="ORF">SNEC2469_LOCUS28033</name>
</gene>
<evidence type="ECO:0000256" key="8">
    <source>
        <dbReference type="ARBA" id="ARBA00022917"/>
    </source>
</evidence>
<comment type="caution">
    <text evidence="13">The sequence shown here is derived from an EMBL/GenBank/DDBJ whole genome shotgun (WGS) entry which is preliminary data.</text>
</comment>
<dbReference type="AlphaFoldDB" id="A0A813AMI5"/>
<dbReference type="InterPro" id="IPR044140">
    <property type="entry name" value="ProRS_anticodon_short"/>
</dbReference>
<evidence type="ECO:0000256" key="3">
    <source>
        <dbReference type="ARBA" id="ARBA00012831"/>
    </source>
</evidence>
<comment type="catalytic activity">
    <reaction evidence="11">
        <text>tRNA(Pro) + L-proline + ATP = L-prolyl-tRNA(Pro) + AMP + diphosphate</text>
        <dbReference type="Rhea" id="RHEA:14305"/>
        <dbReference type="Rhea" id="RHEA-COMP:9700"/>
        <dbReference type="Rhea" id="RHEA-COMP:9702"/>
        <dbReference type="ChEBI" id="CHEBI:30616"/>
        <dbReference type="ChEBI" id="CHEBI:33019"/>
        <dbReference type="ChEBI" id="CHEBI:60039"/>
        <dbReference type="ChEBI" id="CHEBI:78442"/>
        <dbReference type="ChEBI" id="CHEBI:78532"/>
        <dbReference type="ChEBI" id="CHEBI:456215"/>
        <dbReference type="EC" id="6.1.1.15"/>
    </reaction>
</comment>
<dbReference type="PANTHER" id="PTHR42753">
    <property type="entry name" value="MITOCHONDRIAL RIBOSOME PROTEIN L39/PROLYL-TRNA LIGASE FAMILY MEMBER"/>
    <property type="match status" value="1"/>
</dbReference>
<dbReference type="Pfam" id="PF03129">
    <property type="entry name" value="HGTP_anticodon"/>
    <property type="match status" value="1"/>
</dbReference>
<dbReference type="InterPro" id="IPR004500">
    <property type="entry name" value="Pro-tRNA-synth_IIa_bac-type"/>
</dbReference>
<dbReference type="GO" id="GO:0006433">
    <property type="term" value="P:prolyl-tRNA aminoacylation"/>
    <property type="evidence" value="ECO:0007669"/>
    <property type="project" value="InterPro"/>
</dbReference>
<comment type="subunit">
    <text evidence="2">Homodimer.</text>
</comment>
<dbReference type="CDD" id="cd00861">
    <property type="entry name" value="ProRS_anticodon_short"/>
    <property type="match status" value="1"/>
</dbReference>
<dbReference type="FunFam" id="3.30.930.10:FF:000043">
    <property type="entry name" value="Proline--tRNA ligase"/>
    <property type="match status" value="1"/>
</dbReference>
<proteinExistence type="inferred from homology"/>
<dbReference type="Gene3D" id="3.40.50.800">
    <property type="entry name" value="Anticodon-binding domain"/>
    <property type="match status" value="1"/>
</dbReference>
<dbReference type="GO" id="GO:0005829">
    <property type="term" value="C:cytosol"/>
    <property type="evidence" value="ECO:0007669"/>
    <property type="project" value="TreeGrafter"/>
</dbReference>
<dbReference type="InterPro" id="IPR002314">
    <property type="entry name" value="aa-tRNA-synt_IIb"/>
</dbReference>
<reference evidence="13" key="1">
    <citation type="submission" date="2021-02" db="EMBL/GenBank/DDBJ databases">
        <authorList>
            <person name="Dougan E. K."/>
            <person name="Rhodes N."/>
            <person name="Thang M."/>
            <person name="Chan C."/>
        </authorList>
    </citation>
    <scope>NUCLEOTIDE SEQUENCE</scope>
</reference>
<evidence type="ECO:0000256" key="9">
    <source>
        <dbReference type="ARBA" id="ARBA00023146"/>
    </source>
</evidence>
<dbReference type="PROSITE" id="PS50862">
    <property type="entry name" value="AA_TRNA_LIGASE_II"/>
    <property type="match status" value="1"/>
</dbReference>
<keyword evidence="8" id="KW-0648">Protein biosynthesis</keyword>
<feature type="domain" description="Aminoacyl-transfer RNA synthetases class-II family profile" evidence="12">
    <location>
        <begin position="23"/>
        <end position="455"/>
    </location>
</feature>
<dbReference type="GO" id="GO:0002161">
    <property type="term" value="F:aminoacyl-tRNA deacylase activity"/>
    <property type="evidence" value="ECO:0007669"/>
    <property type="project" value="InterPro"/>
</dbReference>
<dbReference type="PANTHER" id="PTHR42753:SF2">
    <property type="entry name" value="PROLINE--TRNA LIGASE"/>
    <property type="match status" value="1"/>
</dbReference>
<dbReference type="InterPro" id="IPR045864">
    <property type="entry name" value="aa-tRNA-synth_II/BPL/LPL"/>
</dbReference>
<accession>A0A813AMI5</accession>
<dbReference type="GO" id="GO:0004827">
    <property type="term" value="F:proline-tRNA ligase activity"/>
    <property type="evidence" value="ECO:0007669"/>
    <property type="project" value="UniProtKB-EC"/>
</dbReference>